<dbReference type="Pfam" id="PF01040">
    <property type="entry name" value="UbiA"/>
    <property type="match status" value="1"/>
</dbReference>
<dbReference type="PANTHER" id="PTHR11048">
    <property type="entry name" value="PRENYLTRANSFERASES"/>
    <property type="match status" value="1"/>
</dbReference>
<evidence type="ECO:0000256" key="4">
    <source>
        <dbReference type="ARBA" id="ARBA00022475"/>
    </source>
</evidence>
<evidence type="ECO:0000256" key="2">
    <source>
        <dbReference type="ARBA" id="ARBA00004141"/>
    </source>
</evidence>
<keyword evidence="5" id="KW-0997">Cell inner membrane</keyword>
<evidence type="ECO:0000256" key="8">
    <source>
        <dbReference type="ARBA" id="ARBA00022692"/>
    </source>
</evidence>
<feature type="transmembrane region" description="Helical" evidence="12">
    <location>
        <begin position="86"/>
        <end position="106"/>
    </location>
</feature>
<dbReference type="EC" id="2.5.1.39" evidence="11"/>
<dbReference type="InterPro" id="IPR039653">
    <property type="entry name" value="Prenyltransferase"/>
</dbReference>
<dbReference type="GO" id="GO:0006744">
    <property type="term" value="P:ubiquinone biosynthetic process"/>
    <property type="evidence" value="ECO:0007669"/>
    <property type="project" value="UniProtKB-KW"/>
</dbReference>
<sequence>MNSFFRKVRIILEMIKFSHTVFALPFAIMSAFLAAGGMPDSSQLFWILMCMVGARSAAMSFNRIADARYDALNPRTAQRPIPAGKLTIAETASFLVVMAGLFVFSAYQLNRLAFALSPVALAVILGYSYTKRFTSSSHFLLGLSLAIAPVGAWIAISESISLIPLLLGLAVLLWTAGFDIIYACQDVEFDERVGLYSLPRRIGLAPALFVSALLHAAMVGILLVVSAIAHLGVAFFAGILLVAALLVYEHLIVRPNDLSRVNTAFFNVNGTVSVILMSLTILDIYLS</sequence>
<dbReference type="GO" id="GO:0005886">
    <property type="term" value="C:plasma membrane"/>
    <property type="evidence" value="ECO:0007669"/>
    <property type="project" value="TreeGrafter"/>
</dbReference>
<dbReference type="CDD" id="cd13959">
    <property type="entry name" value="PT_UbiA_COQ2"/>
    <property type="match status" value="1"/>
</dbReference>
<feature type="transmembrane region" description="Helical" evidence="12">
    <location>
        <begin position="162"/>
        <end position="183"/>
    </location>
</feature>
<protein>
    <recommendedName>
        <fullName evidence="11">4-hydroxybenzoate polyprenyltransferase</fullName>
        <ecNumber evidence="11">2.5.1.39</ecNumber>
    </recommendedName>
</protein>
<feature type="transmembrane region" description="Helical" evidence="12">
    <location>
        <begin position="204"/>
        <end position="225"/>
    </location>
</feature>
<dbReference type="Gene3D" id="1.20.120.1780">
    <property type="entry name" value="UbiA prenyltransferase"/>
    <property type="match status" value="1"/>
</dbReference>
<evidence type="ECO:0000256" key="10">
    <source>
        <dbReference type="ARBA" id="ARBA00023136"/>
    </source>
</evidence>
<dbReference type="Gene3D" id="1.10.357.140">
    <property type="entry name" value="UbiA prenyltransferase"/>
    <property type="match status" value="1"/>
</dbReference>
<dbReference type="InterPro" id="IPR000537">
    <property type="entry name" value="UbiA_prenyltransferase"/>
</dbReference>
<feature type="transmembrane region" description="Helical" evidence="12">
    <location>
        <begin position="21"/>
        <end position="38"/>
    </location>
</feature>
<dbReference type="NCBIfam" id="TIGR01475">
    <property type="entry name" value="ubiA_other"/>
    <property type="match status" value="1"/>
</dbReference>
<keyword evidence="9 12" id="KW-1133">Transmembrane helix</keyword>
<dbReference type="InterPro" id="IPR006371">
    <property type="entry name" value="Polyprenyltransferase_UbiA-li"/>
</dbReference>
<feature type="transmembrane region" description="Helical" evidence="12">
    <location>
        <begin position="112"/>
        <end position="130"/>
    </location>
</feature>
<keyword evidence="4" id="KW-1003">Cell membrane</keyword>
<accession>A0A3A4MW99</accession>
<comment type="caution">
    <text evidence="13">The sequence shown here is derived from an EMBL/GenBank/DDBJ whole genome shotgun (WGS) entry which is preliminary data.</text>
</comment>
<keyword evidence="7" id="KW-0831">Ubiquinone biosynthesis</keyword>
<keyword evidence="6 13" id="KW-0808">Transferase</keyword>
<feature type="transmembrane region" description="Helical" evidence="12">
    <location>
        <begin position="264"/>
        <end position="286"/>
    </location>
</feature>
<evidence type="ECO:0000256" key="3">
    <source>
        <dbReference type="ARBA" id="ARBA00005985"/>
    </source>
</evidence>
<evidence type="ECO:0000313" key="13">
    <source>
        <dbReference type="EMBL" id="RJP14338.1"/>
    </source>
</evidence>
<dbReference type="AlphaFoldDB" id="A0A3A4MW99"/>
<keyword evidence="8 12" id="KW-0812">Transmembrane</keyword>
<dbReference type="Proteomes" id="UP000265882">
    <property type="component" value="Unassembled WGS sequence"/>
</dbReference>
<gene>
    <name evidence="13" type="ORF">C4520_21740</name>
</gene>
<feature type="transmembrane region" description="Helical" evidence="12">
    <location>
        <begin position="231"/>
        <end position="252"/>
    </location>
</feature>
<dbReference type="EMBL" id="QZKU01000144">
    <property type="protein sequence ID" value="RJP14338.1"/>
    <property type="molecule type" value="Genomic_DNA"/>
</dbReference>
<dbReference type="InterPro" id="IPR044878">
    <property type="entry name" value="UbiA_sf"/>
</dbReference>
<reference evidence="13 14" key="1">
    <citation type="journal article" date="2017" name="ISME J.">
        <title>Energy and carbon metabolisms in a deep terrestrial subsurface fluid microbial community.</title>
        <authorList>
            <person name="Momper L."/>
            <person name="Jungbluth S.P."/>
            <person name="Lee M.D."/>
            <person name="Amend J.P."/>
        </authorList>
    </citation>
    <scope>NUCLEOTIDE SEQUENCE [LARGE SCALE GENOMIC DNA]</scope>
    <source>
        <strain evidence="13">SURF_5</strain>
    </source>
</reference>
<dbReference type="FunFam" id="1.20.120.1780:FF:000001">
    <property type="entry name" value="4-hydroxybenzoate octaprenyltransferase"/>
    <property type="match status" value="1"/>
</dbReference>
<evidence type="ECO:0000256" key="1">
    <source>
        <dbReference type="ARBA" id="ARBA00001946"/>
    </source>
</evidence>
<proteinExistence type="inferred from homology"/>
<evidence type="ECO:0000256" key="6">
    <source>
        <dbReference type="ARBA" id="ARBA00022679"/>
    </source>
</evidence>
<name>A0A3A4MW99_ABYX5</name>
<comment type="similarity">
    <text evidence="3">Belongs to the UbiA prenyltransferase family.</text>
</comment>
<keyword evidence="10 12" id="KW-0472">Membrane</keyword>
<evidence type="ECO:0000256" key="11">
    <source>
        <dbReference type="ARBA" id="ARBA00034524"/>
    </source>
</evidence>
<feature type="transmembrane region" description="Helical" evidence="12">
    <location>
        <begin position="44"/>
        <end position="65"/>
    </location>
</feature>
<evidence type="ECO:0000256" key="5">
    <source>
        <dbReference type="ARBA" id="ARBA00022519"/>
    </source>
</evidence>
<comment type="subcellular location">
    <subcellularLocation>
        <location evidence="2">Membrane</location>
        <topology evidence="2">Multi-pass membrane protein</topology>
    </subcellularLocation>
</comment>
<evidence type="ECO:0000256" key="12">
    <source>
        <dbReference type="SAM" id="Phobius"/>
    </source>
</evidence>
<evidence type="ECO:0000256" key="7">
    <source>
        <dbReference type="ARBA" id="ARBA00022688"/>
    </source>
</evidence>
<dbReference type="FunFam" id="1.10.357.140:FF:000008">
    <property type="entry name" value="4-hydroxybenzoate octaprenyltransferase"/>
    <property type="match status" value="1"/>
</dbReference>
<feature type="transmembrane region" description="Helical" evidence="12">
    <location>
        <begin position="137"/>
        <end position="156"/>
    </location>
</feature>
<comment type="cofactor">
    <cofactor evidence="1">
        <name>Mg(2+)</name>
        <dbReference type="ChEBI" id="CHEBI:18420"/>
    </cofactor>
</comment>
<dbReference type="GO" id="GO:0008412">
    <property type="term" value="F:4-hydroxybenzoate polyprenyltransferase activity"/>
    <property type="evidence" value="ECO:0007669"/>
    <property type="project" value="UniProtKB-EC"/>
</dbReference>
<evidence type="ECO:0000256" key="9">
    <source>
        <dbReference type="ARBA" id="ARBA00022989"/>
    </source>
</evidence>
<dbReference type="PANTHER" id="PTHR11048:SF28">
    <property type="entry name" value="4-HYDROXYBENZOATE POLYPRENYLTRANSFERASE, MITOCHONDRIAL"/>
    <property type="match status" value="1"/>
</dbReference>
<organism evidence="13 14">
    <name type="scientific">Abyssobacteria bacterium (strain SURF_5)</name>
    <dbReference type="NCBI Taxonomy" id="2093360"/>
    <lineage>
        <taxon>Bacteria</taxon>
        <taxon>Pseudomonadati</taxon>
        <taxon>Candidatus Hydrogenedentota</taxon>
        <taxon>Candidatus Abyssobacteria</taxon>
    </lineage>
</organism>
<evidence type="ECO:0000313" key="14">
    <source>
        <dbReference type="Proteomes" id="UP000265882"/>
    </source>
</evidence>